<dbReference type="InParanoid" id="A0A2K2D2L0"/>
<keyword evidence="3" id="KW-1185">Reference proteome</keyword>
<dbReference type="AlphaFoldDB" id="A0A2K2D2L0"/>
<evidence type="ECO:0000313" key="1">
    <source>
        <dbReference type="EMBL" id="PNT68503.1"/>
    </source>
</evidence>
<name>A0A2K2D2L0_BRADI</name>
<reference evidence="2" key="3">
    <citation type="submission" date="2018-08" db="UniProtKB">
        <authorList>
            <consortium name="EnsemblPlants"/>
        </authorList>
    </citation>
    <scope>IDENTIFICATION</scope>
    <source>
        <strain evidence="2">cv. Bd21</strain>
    </source>
</reference>
<gene>
    <name evidence="1" type="ORF">BRADI_3g41505v3</name>
</gene>
<dbReference type="Proteomes" id="UP000008810">
    <property type="component" value="Chromosome 3"/>
</dbReference>
<organism evidence="1">
    <name type="scientific">Brachypodium distachyon</name>
    <name type="common">Purple false brome</name>
    <name type="synonym">Trachynia distachya</name>
    <dbReference type="NCBI Taxonomy" id="15368"/>
    <lineage>
        <taxon>Eukaryota</taxon>
        <taxon>Viridiplantae</taxon>
        <taxon>Streptophyta</taxon>
        <taxon>Embryophyta</taxon>
        <taxon>Tracheophyta</taxon>
        <taxon>Spermatophyta</taxon>
        <taxon>Magnoliopsida</taxon>
        <taxon>Liliopsida</taxon>
        <taxon>Poales</taxon>
        <taxon>Poaceae</taxon>
        <taxon>BOP clade</taxon>
        <taxon>Pooideae</taxon>
        <taxon>Stipodae</taxon>
        <taxon>Brachypodieae</taxon>
        <taxon>Brachypodium</taxon>
    </lineage>
</organism>
<proteinExistence type="predicted"/>
<protein>
    <submittedName>
        <fullName evidence="1 2">Uncharacterized protein</fullName>
    </submittedName>
</protein>
<dbReference type="EMBL" id="CM000882">
    <property type="protein sequence ID" value="PNT68503.1"/>
    <property type="molecule type" value="Genomic_DNA"/>
</dbReference>
<dbReference type="Gramene" id="PNT68503">
    <property type="protein sequence ID" value="PNT68503"/>
    <property type="gene ID" value="BRADI_3g41505v3"/>
</dbReference>
<reference evidence="1 2" key="1">
    <citation type="journal article" date="2010" name="Nature">
        <title>Genome sequencing and analysis of the model grass Brachypodium distachyon.</title>
        <authorList>
            <consortium name="International Brachypodium Initiative"/>
        </authorList>
    </citation>
    <scope>NUCLEOTIDE SEQUENCE [LARGE SCALE GENOMIC DNA]</scope>
    <source>
        <strain evidence="1 2">Bd21</strain>
    </source>
</reference>
<sequence length="162" mass="18951">MSWIRPYAEFCSYPSWDKYDSRAHYPSHSKSSHPTYMQLQEDQQSHVIDRFNRNESVRSSKEKKEVTKQVYRIKKDVRECVVSDSISNNKEPVKLTLATKGEEMKNHIAKSEITKKVPKIKKELPLCKAKSQPGCPLGLSSWQDFFLQRLSAEELKKKNMAW</sequence>
<accession>A0A2K2D2L0</accession>
<reference evidence="1" key="2">
    <citation type="submission" date="2017-06" db="EMBL/GenBank/DDBJ databases">
        <title>WGS assembly of Brachypodium distachyon.</title>
        <authorList>
            <consortium name="The International Brachypodium Initiative"/>
            <person name="Lucas S."/>
            <person name="Harmon-Smith M."/>
            <person name="Lail K."/>
            <person name="Tice H."/>
            <person name="Grimwood J."/>
            <person name="Bruce D."/>
            <person name="Barry K."/>
            <person name="Shu S."/>
            <person name="Lindquist E."/>
            <person name="Wang M."/>
            <person name="Pitluck S."/>
            <person name="Vogel J.P."/>
            <person name="Garvin D.F."/>
            <person name="Mockler T.C."/>
            <person name="Schmutz J."/>
            <person name="Rokhsar D."/>
            <person name="Bevan M.W."/>
        </authorList>
    </citation>
    <scope>NUCLEOTIDE SEQUENCE</scope>
    <source>
        <strain evidence="1">Bd21</strain>
    </source>
</reference>
<evidence type="ECO:0000313" key="3">
    <source>
        <dbReference type="Proteomes" id="UP000008810"/>
    </source>
</evidence>
<dbReference type="EnsemblPlants" id="PNT68503">
    <property type="protein sequence ID" value="PNT68503"/>
    <property type="gene ID" value="BRADI_3g41505v3"/>
</dbReference>
<feature type="non-terminal residue" evidence="1">
    <location>
        <position position="162"/>
    </location>
</feature>
<evidence type="ECO:0000313" key="2">
    <source>
        <dbReference type="EnsemblPlants" id="PNT68503"/>
    </source>
</evidence>